<comment type="caution">
    <text evidence="2">The sequence shown here is derived from an EMBL/GenBank/DDBJ whole genome shotgun (WGS) entry which is preliminary data.</text>
</comment>
<keyword evidence="3" id="KW-1185">Reference proteome</keyword>
<dbReference type="AlphaFoldDB" id="A0A853CCH0"/>
<protein>
    <recommendedName>
        <fullName evidence="4">Oxalate:formate antiporter</fullName>
    </recommendedName>
</protein>
<keyword evidence="1" id="KW-1133">Transmembrane helix</keyword>
<evidence type="ECO:0000313" key="3">
    <source>
        <dbReference type="Proteomes" id="UP000541969"/>
    </source>
</evidence>
<name>A0A853CCH0_9ACTN</name>
<gene>
    <name evidence="2" type="ORF">GGQ55_001345</name>
</gene>
<evidence type="ECO:0008006" key="4">
    <source>
        <dbReference type="Google" id="ProtNLM"/>
    </source>
</evidence>
<keyword evidence="1" id="KW-0812">Transmembrane</keyword>
<accession>A0A853CCH0</accession>
<reference evidence="2 3" key="1">
    <citation type="submission" date="2020-07" db="EMBL/GenBank/DDBJ databases">
        <title>Sequencing the genomes of 1000 actinobacteria strains.</title>
        <authorList>
            <person name="Klenk H.-P."/>
        </authorList>
    </citation>
    <scope>NUCLEOTIDE SEQUENCE [LARGE SCALE GENOMIC DNA]</scope>
    <source>
        <strain evidence="2 3">DSM 104001</strain>
    </source>
</reference>
<dbReference type="RefSeq" id="WP_281371291.1">
    <property type="nucleotide sequence ID" value="NZ_JACBZT010000001.1"/>
</dbReference>
<feature type="transmembrane region" description="Helical" evidence="1">
    <location>
        <begin position="12"/>
        <end position="32"/>
    </location>
</feature>
<sequence length="44" mass="4709">MTTPNPEQTHTPVAMIVLAWALVGIPLLYGLIQTIRAASTLFTG</sequence>
<dbReference type="EMBL" id="JACBZT010000001">
    <property type="protein sequence ID" value="NYJ05067.1"/>
    <property type="molecule type" value="Genomic_DNA"/>
</dbReference>
<keyword evidence="1" id="KW-0472">Membrane</keyword>
<evidence type="ECO:0000256" key="1">
    <source>
        <dbReference type="SAM" id="Phobius"/>
    </source>
</evidence>
<evidence type="ECO:0000313" key="2">
    <source>
        <dbReference type="EMBL" id="NYJ05067.1"/>
    </source>
</evidence>
<dbReference type="Proteomes" id="UP000541969">
    <property type="component" value="Unassembled WGS sequence"/>
</dbReference>
<organism evidence="2 3">
    <name type="scientific">Petropleomorpha daqingensis</name>
    <dbReference type="NCBI Taxonomy" id="2026353"/>
    <lineage>
        <taxon>Bacteria</taxon>
        <taxon>Bacillati</taxon>
        <taxon>Actinomycetota</taxon>
        <taxon>Actinomycetes</taxon>
        <taxon>Geodermatophilales</taxon>
        <taxon>Geodermatophilaceae</taxon>
        <taxon>Petropleomorpha</taxon>
    </lineage>
</organism>
<proteinExistence type="predicted"/>